<dbReference type="Proteomes" id="UP000826012">
    <property type="component" value="Chromosome"/>
</dbReference>
<evidence type="ECO:0000313" key="2">
    <source>
        <dbReference type="Proteomes" id="UP000826012"/>
    </source>
</evidence>
<gene>
    <name evidence="1" type="ORF">MTY59_42570</name>
</gene>
<dbReference type="RefSeq" id="WP_221042901.1">
    <property type="nucleotide sequence ID" value="NZ_AP024828.1"/>
</dbReference>
<sequence>MTQDEWLETPAADAITNFLAVIMGTLASGMGGTIGGILTKIGTSFLTYLMDEGKAERGDTGPDDKLTQKLRQQLDPNREDPRRNGLIIVAIWSAFESSFDDFVKGLIIERPEALRDKDISRIKVPITQLFADGEDKAAVVLDGIKDAIGKGAGASRCEAILKYLDLSGPVPPEIKDQVYHSQMIRHIWAHRVGIADAQFVQKAKRLGFSEGDLVTVDTQQLVNYLSAVVFYAMIIMNRHRHLHGLEPITGILDSNEKASGTMREAFHNLYTTEDSDRIPQK</sequence>
<keyword evidence="2" id="KW-1185">Reference proteome</keyword>
<dbReference type="EMBL" id="AP024828">
    <property type="protein sequence ID" value="BCZ24402.1"/>
    <property type="molecule type" value="Genomic_DNA"/>
</dbReference>
<name>A0ABN6IQM9_9MYCO</name>
<protein>
    <submittedName>
        <fullName evidence="1">Uncharacterized protein</fullName>
    </submittedName>
</protein>
<organism evidence="1 2">
    <name type="scientific">Mycobacterium senriense</name>
    <dbReference type="NCBI Taxonomy" id="2775496"/>
    <lineage>
        <taxon>Bacteria</taxon>
        <taxon>Bacillati</taxon>
        <taxon>Actinomycetota</taxon>
        <taxon>Actinomycetes</taxon>
        <taxon>Mycobacteriales</taxon>
        <taxon>Mycobacteriaceae</taxon>
        <taxon>Mycobacterium</taxon>
        <taxon>Mycobacterium avium complex (MAC)</taxon>
    </lineage>
</organism>
<accession>A0ABN6IQM9</accession>
<proteinExistence type="predicted"/>
<reference evidence="1 2" key="1">
    <citation type="submission" date="2021-07" db="EMBL/GenBank/DDBJ databases">
        <title>Complete genome sequence of nontuberculous Mycobacterium sp. TY59.</title>
        <authorList>
            <person name="Fukushima K."/>
        </authorList>
    </citation>
    <scope>NUCLEOTIDE SEQUENCE [LARGE SCALE GENOMIC DNA]</scope>
    <source>
        <strain evidence="1 2">TY59</strain>
    </source>
</reference>
<evidence type="ECO:0000313" key="1">
    <source>
        <dbReference type="EMBL" id="BCZ24402.1"/>
    </source>
</evidence>